<organism evidence="2 3">
    <name type="scientific">Lentilactobacillus parafarraginis F0439</name>
    <dbReference type="NCBI Taxonomy" id="797515"/>
    <lineage>
        <taxon>Bacteria</taxon>
        <taxon>Bacillati</taxon>
        <taxon>Bacillota</taxon>
        <taxon>Bacilli</taxon>
        <taxon>Lactobacillales</taxon>
        <taxon>Lactobacillaceae</taxon>
        <taxon>Lentilactobacillus</taxon>
    </lineage>
</organism>
<comment type="caution">
    <text evidence="2">The sequence shown here is derived from an EMBL/GenBank/DDBJ whole genome shotgun (WGS) entry which is preliminary data.</text>
</comment>
<dbReference type="Pfam" id="PF19087">
    <property type="entry name" value="DUF5776"/>
    <property type="match status" value="1"/>
</dbReference>
<keyword evidence="3" id="KW-1185">Reference proteome</keyword>
<name>G9ZRB9_9LACO</name>
<evidence type="ECO:0000259" key="1">
    <source>
        <dbReference type="Pfam" id="PF19087"/>
    </source>
</evidence>
<dbReference type="AlphaFoldDB" id="G9ZRB9"/>
<dbReference type="eggNOG" id="ENOG5030A86">
    <property type="taxonomic scope" value="Bacteria"/>
</dbReference>
<gene>
    <name evidence="2" type="ORF">HMPREF9103_02280</name>
</gene>
<evidence type="ECO:0000313" key="2">
    <source>
        <dbReference type="EMBL" id="EHL96764.1"/>
    </source>
</evidence>
<evidence type="ECO:0000313" key="3">
    <source>
        <dbReference type="Proteomes" id="UP000004625"/>
    </source>
</evidence>
<accession>G9ZRB9</accession>
<protein>
    <recommendedName>
        <fullName evidence="1">DUF5776 domain-containing protein</fullName>
    </recommendedName>
</protein>
<dbReference type="Proteomes" id="UP000004625">
    <property type="component" value="Unassembled WGS sequence"/>
</dbReference>
<feature type="domain" description="DUF5776" evidence="1">
    <location>
        <begin position="31"/>
        <end position="99"/>
    </location>
</feature>
<reference evidence="2 3" key="1">
    <citation type="submission" date="2011-09" db="EMBL/GenBank/DDBJ databases">
        <authorList>
            <person name="Weinstock G."/>
            <person name="Sodergren E."/>
            <person name="Clifton S."/>
            <person name="Fulton L."/>
            <person name="Fulton B."/>
            <person name="Courtney L."/>
            <person name="Fronick C."/>
            <person name="Harrison M."/>
            <person name="Strong C."/>
            <person name="Farmer C."/>
            <person name="Delahaunty K."/>
            <person name="Markovic C."/>
            <person name="Hall O."/>
            <person name="Minx P."/>
            <person name="Tomlinson C."/>
            <person name="Mitreva M."/>
            <person name="Hou S."/>
            <person name="Chen J."/>
            <person name="Wollam A."/>
            <person name="Pepin K.H."/>
            <person name="Johnson M."/>
            <person name="Bhonagiri V."/>
            <person name="Zhang X."/>
            <person name="Suruliraj S."/>
            <person name="Warren W."/>
            <person name="Chinwalla A."/>
            <person name="Mardis E.R."/>
            <person name="Wilson R.K."/>
        </authorList>
    </citation>
    <scope>NUCLEOTIDE SEQUENCE [LARGE SCALE GENOMIC DNA]</scope>
    <source>
        <strain evidence="2 3">F0439</strain>
    </source>
</reference>
<proteinExistence type="predicted"/>
<sequence length="104" mass="11792">MALCATRFETSTMSEGLTYITANSKIVPGVYYQSIPKSKKITVISKRGVHAYKNKNLTNRVKSYKKGTRLTVKKLVKHNLTTRYQLKNGTYVTANRKLVIQGNH</sequence>
<dbReference type="EMBL" id="AGEY01000171">
    <property type="protein sequence ID" value="EHL96764.1"/>
    <property type="molecule type" value="Genomic_DNA"/>
</dbReference>
<dbReference type="InterPro" id="IPR044081">
    <property type="entry name" value="DUF5776"/>
</dbReference>
<dbReference type="STRING" id="797515.HMPREF9103_02280"/>
<dbReference type="PATRIC" id="fig|797515.3.peg.2057"/>
<dbReference type="HOGENOM" id="CLU_160621_0_0_9"/>